<dbReference type="Proteomes" id="UP000037122">
    <property type="component" value="Unassembled WGS sequence"/>
</dbReference>
<organism evidence="1 2">
    <name type="scientific">Candidozyma auris</name>
    <name type="common">Yeast</name>
    <name type="synonym">Candida auris</name>
    <dbReference type="NCBI Taxonomy" id="498019"/>
    <lineage>
        <taxon>Eukaryota</taxon>
        <taxon>Fungi</taxon>
        <taxon>Dikarya</taxon>
        <taxon>Ascomycota</taxon>
        <taxon>Saccharomycotina</taxon>
        <taxon>Pichiomycetes</taxon>
        <taxon>Metschnikowiaceae</taxon>
        <taxon>Candidozyma</taxon>
    </lineage>
</organism>
<comment type="caution">
    <text evidence="1">The sequence shown here is derived from an EMBL/GenBank/DDBJ whole genome shotgun (WGS) entry which is preliminary data.</text>
</comment>
<accession>A0A0L0P154</accession>
<evidence type="ECO:0000313" key="2">
    <source>
        <dbReference type="Proteomes" id="UP000037122"/>
    </source>
</evidence>
<reference evidence="2" key="1">
    <citation type="journal article" date="2015" name="BMC Genomics">
        <title>Draft genome of a commonly misdiagnosed multidrug resistant pathogen Candida auris.</title>
        <authorList>
            <person name="Chatterjee S."/>
            <person name="Alampalli S.V."/>
            <person name="Nageshan R.K."/>
            <person name="Chettiar S.T."/>
            <person name="Joshi S."/>
            <person name="Tatu U.S."/>
        </authorList>
    </citation>
    <scope>NUCLEOTIDE SEQUENCE [LARGE SCALE GENOMIC DNA]</scope>
    <source>
        <strain evidence="2">6684</strain>
    </source>
</reference>
<protein>
    <submittedName>
        <fullName evidence="1">Uncharacterized protein</fullName>
    </submittedName>
</protein>
<evidence type="ECO:0000313" key="1">
    <source>
        <dbReference type="EMBL" id="KNE00128.1"/>
    </source>
</evidence>
<gene>
    <name evidence="1" type="ORF">QG37_03077</name>
</gene>
<proteinExistence type="predicted"/>
<sequence length="37" mass="4283">MVLEAMLLLVKIENIIQKIGLFEKCLWIKCDNFNTTG</sequence>
<dbReference type="EMBL" id="LGST01000020">
    <property type="protein sequence ID" value="KNE00128.1"/>
    <property type="molecule type" value="Genomic_DNA"/>
</dbReference>
<name>A0A0L0P154_CANAR</name>
<dbReference type="AlphaFoldDB" id="A0A0L0P154"/>